<dbReference type="OrthoDB" id="2281384at2759"/>
<dbReference type="AlphaFoldDB" id="A0A1X0R6L1"/>
<keyword evidence="1" id="KW-0812">Transmembrane</keyword>
<protein>
    <submittedName>
        <fullName evidence="2">Uncharacterized protein</fullName>
    </submittedName>
</protein>
<organism evidence="2">
    <name type="scientific">Rhizopus microsporus var. microsporus</name>
    <dbReference type="NCBI Taxonomy" id="86635"/>
    <lineage>
        <taxon>Eukaryota</taxon>
        <taxon>Fungi</taxon>
        <taxon>Fungi incertae sedis</taxon>
        <taxon>Mucoromycota</taxon>
        <taxon>Mucoromycotina</taxon>
        <taxon>Mucoromycetes</taxon>
        <taxon>Mucorales</taxon>
        <taxon>Mucorineae</taxon>
        <taxon>Rhizopodaceae</taxon>
        <taxon>Rhizopus</taxon>
    </lineage>
</organism>
<feature type="transmembrane region" description="Helical" evidence="1">
    <location>
        <begin position="129"/>
        <end position="153"/>
    </location>
</feature>
<keyword evidence="1" id="KW-1133">Transmembrane helix</keyword>
<keyword evidence="1" id="KW-0472">Membrane</keyword>
<dbReference type="Proteomes" id="UP000242414">
    <property type="component" value="Unassembled WGS sequence"/>
</dbReference>
<accession>A0A1X0R6L1</accession>
<dbReference type="VEuPathDB" id="FungiDB:BCV72DRAFT_107230"/>
<evidence type="ECO:0000313" key="2">
    <source>
        <dbReference type="EMBL" id="ORE07558.1"/>
    </source>
</evidence>
<sequence>MATLLVTATVTHRNPMTMHLAVIHPLLIWIYIFHLSCTGFVPVIGTILSFNASYGSIVFFNSIYWVNTIVNIYIGQTINFVLFITNRQETIRACKLANASQDEPLNNLLVLLDLKLGSTFGFIDCNQAAQAGLIGLGSCLFVGCMFTTWYGFIINKWTRGLDKNHIGWRARNATWNDHLDDLASTYVQDRQNAPTYSTEKETRSFSSMLKKFFQK</sequence>
<name>A0A1X0R6L1_RHIZD</name>
<feature type="transmembrane region" description="Helical" evidence="1">
    <location>
        <begin position="62"/>
        <end position="84"/>
    </location>
</feature>
<evidence type="ECO:0000256" key="1">
    <source>
        <dbReference type="SAM" id="Phobius"/>
    </source>
</evidence>
<reference evidence="2" key="1">
    <citation type="journal article" date="2016" name="Proc. Natl. Acad. Sci. U.S.A.">
        <title>Lipid metabolic changes in an early divergent fungus govern the establishment of a mutualistic symbiosis with endobacteria.</title>
        <authorList>
            <person name="Lastovetsky O.A."/>
            <person name="Gaspar M.L."/>
            <person name="Mondo S.J."/>
            <person name="LaButti K.M."/>
            <person name="Sandor L."/>
            <person name="Grigoriev I.V."/>
            <person name="Henry S.A."/>
            <person name="Pawlowska T.E."/>
        </authorList>
    </citation>
    <scope>NUCLEOTIDE SEQUENCE [LARGE SCALE GENOMIC DNA]</scope>
    <source>
        <strain evidence="2">ATCC 52814</strain>
    </source>
</reference>
<dbReference type="EMBL" id="KV921902">
    <property type="protein sequence ID" value="ORE07558.1"/>
    <property type="molecule type" value="Genomic_DNA"/>
</dbReference>
<feature type="transmembrane region" description="Helical" evidence="1">
    <location>
        <begin position="26"/>
        <end position="50"/>
    </location>
</feature>
<gene>
    <name evidence="2" type="ORF">BCV72DRAFT_107230</name>
</gene>
<proteinExistence type="predicted"/>